<dbReference type="AlphaFoldDB" id="A0A1I7UX42"/>
<reference evidence="2" key="1">
    <citation type="submission" date="2016-11" db="UniProtKB">
        <authorList>
            <consortium name="WormBaseParasite"/>
        </authorList>
    </citation>
    <scope>IDENTIFICATION</scope>
</reference>
<sequence>MVSNPLCSTALDGNSMYGTYQLQNKTLNYTITSRNDTWEFHTTPLLSYTTVPLFASNSTQKYDGYWINGRRTSNCLYANQTGPECQGIKAFNITDPLLSTTDWYQWGAGQPDFGYNPAAGGSECVAYRVTSDGGAGIDDLICGANLAFNVSLKGFVCGMHPDELLP</sequence>
<accession>A0A1I7UX42</accession>
<name>A0A1I7UX42_9PELO</name>
<protein>
    <submittedName>
        <fullName evidence="2">C-type lectin domain-containing protein</fullName>
    </submittedName>
</protein>
<dbReference type="STRING" id="1561998.A0A1I7UX42"/>
<evidence type="ECO:0000313" key="1">
    <source>
        <dbReference type="Proteomes" id="UP000095282"/>
    </source>
</evidence>
<keyword evidence="1" id="KW-1185">Reference proteome</keyword>
<dbReference type="Proteomes" id="UP000095282">
    <property type="component" value="Unplaced"/>
</dbReference>
<organism evidence="1 2">
    <name type="scientific">Caenorhabditis tropicalis</name>
    <dbReference type="NCBI Taxonomy" id="1561998"/>
    <lineage>
        <taxon>Eukaryota</taxon>
        <taxon>Metazoa</taxon>
        <taxon>Ecdysozoa</taxon>
        <taxon>Nematoda</taxon>
        <taxon>Chromadorea</taxon>
        <taxon>Rhabditida</taxon>
        <taxon>Rhabditina</taxon>
        <taxon>Rhabditomorpha</taxon>
        <taxon>Rhabditoidea</taxon>
        <taxon>Rhabditidae</taxon>
        <taxon>Peloderinae</taxon>
        <taxon>Caenorhabditis</taxon>
    </lineage>
</organism>
<evidence type="ECO:0000313" key="2">
    <source>
        <dbReference type="WBParaSite" id="Csp11.Scaffold630.g20209.t1"/>
    </source>
</evidence>
<proteinExistence type="predicted"/>
<dbReference type="WBParaSite" id="Csp11.Scaffold630.g20209.t1">
    <property type="protein sequence ID" value="Csp11.Scaffold630.g20209.t1"/>
    <property type="gene ID" value="Csp11.Scaffold630.g20209"/>
</dbReference>
<dbReference type="PANTHER" id="PTHR47629:SF9">
    <property type="entry name" value="CW DOMAIN-CONTAINING PROTEIN-RELATED"/>
    <property type="match status" value="1"/>
</dbReference>
<dbReference type="PANTHER" id="PTHR47629">
    <property type="entry name" value="C-TYPE LECTIN-RELATED"/>
    <property type="match status" value="1"/>
</dbReference>